<dbReference type="InterPro" id="IPR013783">
    <property type="entry name" value="Ig-like_fold"/>
</dbReference>
<proteinExistence type="predicted"/>
<sequence>MLTKKFFKTKDEAEVTFEFNRGDVTNAALVADFNDWQAVEMKYNKKTQTFKTKVRLPKGEAFHFRYLLNNSEWENDDKADQYLPNEFGSENSVVQTTP</sequence>
<dbReference type="RefSeq" id="WP_101345534.1">
    <property type="nucleotide sequence ID" value="NZ_PJAI02000006.1"/>
</dbReference>
<reference evidence="2 3" key="1">
    <citation type="submission" date="2019-08" db="EMBL/GenBank/DDBJ databases">
        <title>Microbe sample from Colwellia echini.</title>
        <authorList>
            <person name="Christiansen L."/>
            <person name="Pathiraja D."/>
            <person name="Schultz-Johansen M."/>
            <person name="Choi I.-G."/>
            <person name="Stougaard P."/>
        </authorList>
    </citation>
    <scope>NUCLEOTIDE SEQUENCE [LARGE SCALE GENOMIC DNA]</scope>
    <source>
        <strain evidence="2 3">A3</strain>
    </source>
</reference>
<evidence type="ECO:0000313" key="3">
    <source>
        <dbReference type="Proteomes" id="UP000815846"/>
    </source>
</evidence>
<dbReference type="EMBL" id="PJAI02000006">
    <property type="protein sequence ID" value="TYK66117.1"/>
    <property type="molecule type" value="Genomic_DNA"/>
</dbReference>
<keyword evidence="3" id="KW-1185">Reference proteome</keyword>
<comment type="caution">
    <text evidence="2">The sequence shown here is derived from an EMBL/GenBank/DDBJ whole genome shotgun (WGS) entry which is preliminary data.</text>
</comment>
<dbReference type="SUPFAM" id="SSF81296">
    <property type="entry name" value="E set domains"/>
    <property type="match status" value="1"/>
</dbReference>
<dbReference type="Proteomes" id="UP000815846">
    <property type="component" value="Unassembled WGS sequence"/>
</dbReference>
<dbReference type="InterPro" id="IPR014756">
    <property type="entry name" value="Ig_E-set"/>
</dbReference>
<evidence type="ECO:0000256" key="1">
    <source>
        <dbReference type="SAM" id="MobiDB-lite"/>
    </source>
</evidence>
<feature type="compositionally biased region" description="Polar residues" evidence="1">
    <location>
        <begin position="88"/>
        <end position="98"/>
    </location>
</feature>
<accession>A0ABY3MYL1</accession>
<dbReference type="CDD" id="cd07184">
    <property type="entry name" value="E_set_Isoamylase_like_N"/>
    <property type="match status" value="1"/>
</dbReference>
<feature type="region of interest" description="Disordered" evidence="1">
    <location>
        <begin position="79"/>
        <end position="98"/>
    </location>
</feature>
<protein>
    <submittedName>
        <fullName evidence="2">1,4-alpha-glucan branching protein</fullName>
    </submittedName>
</protein>
<organism evidence="2 3">
    <name type="scientific">Colwellia echini</name>
    <dbReference type="NCBI Taxonomy" id="1982103"/>
    <lineage>
        <taxon>Bacteria</taxon>
        <taxon>Pseudomonadati</taxon>
        <taxon>Pseudomonadota</taxon>
        <taxon>Gammaproteobacteria</taxon>
        <taxon>Alteromonadales</taxon>
        <taxon>Colwelliaceae</taxon>
        <taxon>Colwellia</taxon>
    </lineage>
</organism>
<gene>
    <name evidence="2" type="ORF">CWS31_007570</name>
</gene>
<dbReference type="Gene3D" id="2.60.40.10">
    <property type="entry name" value="Immunoglobulins"/>
    <property type="match status" value="1"/>
</dbReference>
<name>A0ABY3MYL1_9GAMM</name>
<evidence type="ECO:0000313" key="2">
    <source>
        <dbReference type="EMBL" id="TYK66117.1"/>
    </source>
</evidence>